<dbReference type="GeneID" id="93302255"/>
<dbReference type="Pfam" id="PF16403">
    <property type="entry name" value="Bact_surface_Ig-like"/>
    <property type="match status" value="1"/>
</dbReference>
<keyword evidence="1" id="KW-0812">Transmembrane</keyword>
<evidence type="ECO:0000259" key="2">
    <source>
        <dbReference type="Pfam" id="PF16403"/>
    </source>
</evidence>
<evidence type="ECO:0000313" key="3">
    <source>
        <dbReference type="EMBL" id="ODM09936.1"/>
    </source>
</evidence>
<keyword evidence="1" id="KW-0472">Membrane</keyword>
<dbReference type="Proteomes" id="UP000095003">
    <property type="component" value="Unassembled WGS sequence"/>
</dbReference>
<keyword evidence="1" id="KW-1133">Transmembrane helix</keyword>
<protein>
    <recommendedName>
        <fullName evidence="2">Pesticidal crystal protein Cry22Aa Ig-like domain-containing protein</fullName>
    </recommendedName>
</protein>
<gene>
    <name evidence="3" type="ORF">BEH84_04304</name>
</gene>
<name>A0A1E3AP83_9FIRM</name>
<organism evidence="3 4">
    <name type="scientific">Eisenbergiella tayi</name>
    <dbReference type="NCBI Taxonomy" id="1432052"/>
    <lineage>
        <taxon>Bacteria</taxon>
        <taxon>Bacillati</taxon>
        <taxon>Bacillota</taxon>
        <taxon>Clostridia</taxon>
        <taxon>Lachnospirales</taxon>
        <taxon>Lachnospiraceae</taxon>
        <taxon>Eisenbergiella</taxon>
    </lineage>
</organism>
<evidence type="ECO:0000313" key="4">
    <source>
        <dbReference type="Proteomes" id="UP000095003"/>
    </source>
</evidence>
<dbReference type="RefSeq" id="WP_069158318.1">
    <property type="nucleotide sequence ID" value="NZ_DBGDOY010000052.1"/>
</dbReference>
<evidence type="ECO:0000256" key="1">
    <source>
        <dbReference type="SAM" id="Phobius"/>
    </source>
</evidence>
<dbReference type="EMBL" id="MCGI01000004">
    <property type="protein sequence ID" value="ODM09936.1"/>
    <property type="molecule type" value="Genomic_DNA"/>
</dbReference>
<proteinExistence type="predicted"/>
<sequence>MFCTNCGCEIKEESAFCPKCGKVVSDTENTQDISITGRKVPSKRTLRLFIPIAILLVVVLTVVVIIYNAMMGVKVINNKVEAGSIVQTKDIIIPRSSNGIIRFQNELDTSKLGQQALQYTIENGILSINRHIEIEVIDTTAPVISGPENIKVQKGELFNPADFYSVTDFDDGLENSIVVTPEVNINVVGSSKVQLSAKDSSGNIGLLDISVQVIELTADEQLALKAINKYVENNGSTDGVASTVIVYKTDAAGTNGVDYYVEINSDVLYAIYDDGEIKPFTAKEAQSQLVLKLLFMAVEMDGTEVSSSKLVD</sequence>
<dbReference type="InterPro" id="IPR013783">
    <property type="entry name" value="Ig-like_fold"/>
</dbReference>
<dbReference type="AlphaFoldDB" id="A0A1E3AP83"/>
<reference evidence="3 4" key="1">
    <citation type="submission" date="2016-07" db="EMBL/GenBank/DDBJ databases">
        <title>Characterization of isolates of Eisenbergiella tayi derived from blood cultures, using whole genome sequencing.</title>
        <authorList>
            <person name="Burdz T."/>
            <person name="Wiebe D."/>
            <person name="Huynh C."/>
            <person name="Bernard K."/>
        </authorList>
    </citation>
    <scope>NUCLEOTIDE SEQUENCE [LARGE SCALE GENOMIC DNA]</scope>
    <source>
        <strain evidence="3 4">NML 120489</strain>
    </source>
</reference>
<accession>A0A1E3AP83</accession>
<feature type="domain" description="Pesticidal crystal protein Cry22Aa Ig-like" evidence="2">
    <location>
        <begin position="144"/>
        <end position="204"/>
    </location>
</feature>
<feature type="transmembrane region" description="Helical" evidence="1">
    <location>
        <begin position="48"/>
        <end position="70"/>
    </location>
</feature>
<comment type="caution">
    <text evidence="3">The sequence shown here is derived from an EMBL/GenBank/DDBJ whole genome shotgun (WGS) entry which is preliminary data.</text>
</comment>
<dbReference type="Gene3D" id="2.60.40.10">
    <property type="entry name" value="Immunoglobulins"/>
    <property type="match status" value="1"/>
</dbReference>
<dbReference type="InterPro" id="IPR032179">
    <property type="entry name" value="Cry22Aa_Ig-like"/>
</dbReference>